<evidence type="ECO:0000256" key="3">
    <source>
        <dbReference type="ARBA" id="ARBA00022490"/>
    </source>
</evidence>
<dbReference type="EC" id="6.1.1.6" evidence="10"/>
<dbReference type="Proteomes" id="UP000288215">
    <property type="component" value="Unassembled WGS sequence"/>
</dbReference>
<keyword evidence="8 10" id="KW-0030">Aminoacyl-tRNA synthetase</keyword>
<comment type="similarity">
    <text evidence="2 10">Belongs to the class-I aminoacyl-tRNA synthetase family.</text>
</comment>
<evidence type="ECO:0000256" key="10">
    <source>
        <dbReference type="HAMAP-Rule" id="MF_00177"/>
    </source>
</evidence>
<dbReference type="InterPro" id="IPR014729">
    <property type="entry name" value="Rossmann-like_a/b/a_fold"/>
</dbReference>
<dbReference type="Pfam" id="PF01921">
    <property type="entry name" value="tRNA-synt_1f"/>
    <property type="match status" value="1"/>
</dbReference>
<evidence type="ECO:0000256" key="7">
    <source>
        <dbReference type="ARBA" id="ARBA00022917"/>
    </source>
</evidence>
<sequence length="540" mass="61155">MVGGHWIRGIVDEIIRRGDERIVIHTGKTPSGPIHIGAEREQFICSAIQRELERRGVESTFNFIIDSYDPIKSIPAGLAVPKGFEEELGKPLSSVPDPFGCHSSYAHHFADEFIKCQPEFGLSPNIVYSHELYKKPEMKDAIRTVLMKLDKLKAIRRKYLHLPEEDGTADDWNPVMAVCEKCGRIAFMKKEVIPNKIDSWDLEKDALTYTCSACGHKGQGKIRDLSLKLSWRVDWSAKWAVFRVSCEPAGKDHCVKDGAYDMGLEVCQEIFGYRGPLRVSYEWLTLGEHAMKTHKGITFTPLEWIKIAPPEALRHLILGADPMRHISFLPERIPDIVDNFDRLERIYYGIESPPPGEDHEYLRDLYALCVREKPRDSAPARLPYRFAATIVQLEPILGSDKVIAKSVDYAARLHRKPALSEHEVSDAKRRLSMASNWISLYAPPQAKFRISTGALAFQLSDEAERKFIDSVAGLLERDLPESDLQNGIFEAARSLGMETGKAFALLYRILIGSERGPRLAPLLLALDRDWVVKRLRSTIQ</sequence>
<dbReference type="GO" id="GO:0005524">
    <property type="term" value="F:ATP binding"/>
    <property type="evidence" value="ECO:0007669"/>
    <property type="project" value="UniProtKB-UniRule"/>
</dbReference>
<evidence type="ECO:0000313" key="12">
    <source>
        <dbReference type="Proteomes" id="UP000288215"/>
    </source>
</evidence>
<accession>A0A444L6L2</accession>
<dbReference type="InterPro" id="IPR020751">
    <property type="entry name" value="aa-tRNA-synth_I_codon-bd_sub2"/>
</dbReference>
<dbReference type="HAMAP" id="MF_00177">
    <property type="entry name" value="Lys_tRNA_synth_class1"/>
    <property type="match status" value="1"/>
</dbReference>
<comment type="catalytic activity">
    <reaction evidence="9 10">
        <text>tRNA(Lys) + L-lysine + ATP = L-lysyl-tRNA(Lys) + AMP + diphosphate</text>
        <dbReference type="Rhea" id="RHEA:20792"/>
        <dbReference type="Rhea" id="RHEA-COMP:9696"/>
        <dbReference type="Rhea" id="RHEA-COMP:9697"/>
        <dbReference type="ChEBI" id="CHEBI:30616"/>
        <dbReference type="ChEBI" id="CHEBI:32551"/>
        <dbReference type="ChEBI" id="CHEBI:33019"/>
        <dbReference type="ChEBI" id="CHEBI:78442"/>
        <dbReference type="ChEBI" id="CHEBI:78529"/>
        <dbReference type="ChEBI" id="CHEBI:456215"/>
        <dbReference type="EC" id="6.1.1.6"/>
    </reaction>
</comment>
<evidence type="ECO:0000256" key="8">
    <source>
        <dbReference type="ARBA" id="ARBA00023146"/>
    </source>
</evidence>
<dbReference type="InterPro" id="IPR002904">
    <property type="entry name" value="Lys-tRNA-ligase"/>
</dbReference>
<keyword evidence="5 10" id="KW-0547">Nucleotide-binding</keyword>
<comment type="subcellular location">
    <subcellularLocation>
        <location evidence="1 10">Cytoplasm</location>
    </subcellularLocation>
</comment>
<dbReference type="NCBIfam" id="TIGR00467">
    <property type="entry name" value="lysS_arch"/>
    <property type="match status" value="1"/>
</dbReference>
<proteinExistence type="inferred from homology"/>
<evidence type="ECO:0000313" key="11">
    <source>
        <dbReference type="EMBL" id="RWX73204.1"/>
    </source>
</evidence>
<dbReference type="PANTHER" id="PTHR37940:SF1">
    <property type="entry name" value="LYSINE--TRNA LIGASE"/>
    <property type="match status" value="1"/>
</dbReference>
<dbReference type="AlphaFoldDB" id="A0A444L6L2"/>
<keyword evidence="4 10" id="KW-0436">Ligase</keyword>
<evidence type="ECO:0000256" key="5">
    <source>
        <dbReference type="ARBA" id="ARBA00022741"/>
    </source>
</evidence>
<reference evidence="11 12" key="1">
    <citation type="submission" date="2018-12" db="EMBL/GenBank/DDBJ databases">
        <title>The complete genome of the methanogenic archaea of the candidate phylum Verstraetearchaeota, obtained from the metagenome of underground thermal water.</title>
        <authorList>
            <person name="Kadnikov V.V."/>
            <person name="Mardanov A.V."/>
            <person name="Beletsky A.V."/>
            <person name="Karnachuk O.V."/>
            <person name="Ravin N.V."/>
        </authorList>
    </citation>
    <scope>NUCLEOTIDE SEQUENCE [LARGE SCALE GENOMIC DNA]</scope>
    <source>
        <strain evidence="11">Ch88</strain>
    </source>
</reference>
<evidence type="ECO:0000256" key="9">
    <source>
        <dbReference type="ARBA" id="ARBA00048573"/>
    </source>
</evidence>
<dbReference type="SUPFAM" id="SSF52374">
    <property type="entry name" value="Nucleotidylyl transferase"/>
    <property type="match status" value="1"/>
</dbReference>
<gene>
    <name evidence="10" type="primary">lysS</name>
    <name evidence="11" type="ORF">Metus_1178</name>
</gene>
<dbReference type="PANTHER" id="PTHR37940">
    <property type="entry name" value="LYSINE--TRNA LIGASE"/>
    <property type="match status" value="1"/>
</dbReference>
<dbReference type="Gene3D" id="1.10.10.350">
    <property type="match status" value="1"/>
</dbReference>
<dbReference type="GO" id="GO:0000049">
    <property type="term" value="F:tRNA binding"/>
    <property type="evidence" value="ECO:0007669"/>
    <property type="project" value="InterPro"/>
</dbReference>
<dbReference type="Gene3D" id="1.10.10.770">
    <property type="match status" value="1"/>
</dbReference>
<evidence type="ECO:0000256" key="6">
    <source>
        <dbReference type="ARBA" id="ARBA00022840"/>
    </source>
</evidence>
<dbReference type="SUPFAM" id="SSF48163">
    <property type="entry name" value="An anticodon-binding domain of class I aminoacyl-tRNA synthetases"/>
    <property type="match status" value="1"/>
</dbReference>
<keyword evidence="6 10" id="KW-0067">ATP-binding</keyword>
<dbReference type="EMBL" id="RXGA01000003">
    <property type="protein sequence ID" value="RWX73204.1"/>
    <property type="molecule type" value="Genomic_DNA"/>
</dbReference>
<dbReference type="GO" id="GO:0006430">
    <property type="term" value="P:lysyl-tRNA aminoacylation"/>
    <property type="evidence" value="ECO:0007669"/>
    <property type="project" value="UniProtKB-UniRule"/>
</dbReference>
<protein>
    <recommendedName>
        <fullName evidence="10">Lysine--tRNA ligase</fullName>
        <ecNumber evidence="10">6.1.1.6</ecNumber>
    </recommendedName>
    <alternativeName>
        <fullName evidence="10">Lysyl-tRNA synthetase</fullName>
        <shortName evidence="10">LysRS</shortName>
    </alternativeName>
</protein>
<dbReference type="GO" id="GO:0004824">
    <property type="term" value="F:lysine-tRNA ligase activity"/>
    <property type="evidence" value="ECO:0007669"/>
    <property type="project" value="UniProtKB-UniRule"/>
</dbReference>
<comment type="caution">
    <text evidence="11">The sequence shown here is derived from an EMBL/GenBank/DDBJ whole genome shotgun (WGS) entry which is preliminary data.</text>
</comment>
<dbReference type="InterPro" id="IPR008925">
    <property type="entry name" value="aa_tRNA-synth_I_cd-bd_sf"/>
</dbReference>
<keyword evidence="3 10" id="KW-0963">Cytoplasm</keyword>
<dbReference type="GO" id="GO:0005737">
    <property type="term" value="C:cytoplasm"/>
    <property type="evidence" value="ECO:0007669"/>
    <property type="project" value="UniProtKB-SubCell"/>
</dbReference>
<comment type="caution">
    <text evidence="10">Lacks conserved residue(s) required for the propagation of feature annotation.</text>
</comment>
<evidence type="ECO:0000256" key="4">
    <source>
        <dbReference type="ARBA" id="ARBA00022598"/>
    </source>
</evidence>
<name>A0A444L6L2_METS7</name>
<evidence type="ECO:0000256" key="1">
    <source>
        <dbReference type="ARBA" id="ARBA00004496"/>
    </source>
</evidence>
<organism evidence="11 12">
    <name type="scientific">Methanosuratincola subterraneus</name>
    <dbReference type="NCBI Taxonomy" id="2593994"/>
    <lineage>
        <taxon>Archaea</taxon>
        <taxon>Thermoproteota</taxon>
        <taxon>Methanosuratincolia</taxon>
        <taxon>Candidatus Methanomethylicales</taxon>
        <taxon>Candidatus Methanomethylicaceae</taxon>
        <taxon>Candidatus Methanosuratincola (ex Vanwonterghem et al. 2016)</taxon>
    </lineage>
</organism>
<dbReference type="Gene3D" id="3.40.50.620">
    <property type="entry name" value="HUPs"/>
    <property type="match status" value="2"/>
</dbReference>
<keyword evidence="7 10" id="KW-0648">Protein biosynthesis</keyword>
<evidence type="ECO:0000256" key="2">
    <source>
        <dbReference type="ARBA" id="ARBA00005594"/>
    </source>
</evidence>